<keyword evidence="6" id="KW-0813">Transport</keyword>
<evidence type="ECO:0000256" key="5">
    <source>
        <dbReference type="ARBA" id="ARBA00023136"/>
    </source>
</evidence>
<dbReference type="EMBL" id="WJXB01000003">
    <property type="protein sequence ID" value="MRN53482.1"/>
    <property type="molecule type" value="Genomic_DNA"/>
</dbReference>
<comment type="subcellular location">
    <subcellularLocation>
        <location evidence="1 6">Cell membrane</location>
        <topology evidence="1 6">Multi-pass membrane protein</topology>
    </subcellularLocation>
</comment>
<evidence type="ECO:0000256" key="2">
    <source>
        <dbReference type="ARBA" id="ARBA00022475"/>
    </source>
</evidence>
<comment type="caution">
    <text evidence="8">The sequence shown here is derived from an EMBL/GenBank/DDBJ whole genome shotgun (WGS) entry which is preliminary data.</text>
</comment>
<feature type="transmembrane region" description="Helical" evidence="6">
    <location>
        <begin position="227"/>
        <end position="249"/>
    </location>
</feature>
<evidence type="ECO:0000256" key="1">
    <source>
        <dbReference type="ARBA" id="ARBA00004651"/>
    </source>
</evidence>
<feature type="transmembrane region" description="Helical" evidence="6">
    <location>
        <begin position="199"/>
        <end position="221"/>
    </location>
</feature>
<dbReference type="GO" id="GO:0055085">
    <property type="term" value="P:transmembrane transport"/>
    <property type="evidence" value="ECO:0007669"/>
    <property type="project" value="UniProtKB-UniRule"/>
</dbReference>
<dbReference type="PANTHER" id="PTHR46795">
    <property type="entry name" value="ABC TRANSPORTER PERMEASE-RELATED-RELATED"/>
    <property type="match status" value="1"/>
</dbReference>
<keyword evidence="9" id="KW-1185">Reference proteome</keyword>
<dbReference type="Pfam" id="PF02687">
    <property type="entry name" value="FtsX"/>
    <property type="match status" value="1"/>
</dbReference>
<evidence type="ECO:0000256" key="6">
    <source>
        <dbReference type="PIRNR" id="PIRNR018968"/>
    </source>
</evidence>
<keyword evidence="3 6" id="KW-0812">Transmembrane</keyword>
<feature type="transmembrane region" description="Helical" evidence="6">
    <location>
        <begin position="58"/>
        <end position="76"/>
    </location>
</feature>
<name>A0A7X2L158_9BACL</name>
<dbReference type="PANTHER" id="PTHR46795:SF1">
    <property type="entry name" value="ABC TRANSPORTER PERMEASE PROTEIN"/>
    <property type="match status" value="1"/>
</dbReference>
<keyword evidence="5 6" id="KW-0472">Membrane</keyword>
<dbReference type="GO" id="GO:0005886">
    <property type="term" value="C:plasma membrane"/>
    <property type="evidence" value="ECO:0007669"/>
    <property type="project" value="UniProtKB-SubCell"/>
</dbReference>
<proteinExistence type="inferred from homology"/>
<sequence>MTFRRMAFQIFKANFRRYLLFFLCSSFTIMIYFSYYMLYTNPQFNNPYEVNGMISGNLTAPLYVIRAFSVLLIIYAQTTFVKFRKSEFGLFMVLGMSTQNIRKIMLLENGLIAIISIVTGLVAGTVFAPLFYLIVSQMIDMGNVSFTLTLDSYLYTALFFGAVYVIAIAGNLLLTWRYSIVRLLKEKRTADRSLIHGKVPGFIGIALLGFAVYDLLSHLTIDNSNIIFRSMAISMFGIFLLLSSLGDWIKFSLSRSPKAYHKHMVFSSDLSYTLGRSRIILLLITILITFSLFLSSMVLFLSNESQKNAVKHNPYHIAYLEVFGKNRISDETLNEIVDKGTTPLTTHQVLEYIELFPTKVFLDQNINALTGSTYQVEQDHFLNLALVDQTDGYENNIPVMPTYDIELASGKKTLLSQGSIVSMLFNRLPLLTNGLQIIVSEQDYTALQALHPEIGQLHLLNFKNWKQTAAIDAKLNTALAKYNKDNTDTWYGDDRQDAFAFGTGSRIGELTTLKQANQFGLFLFAFVALLFIVSSAVVLHFSILMDLEREKIKYRKLAKIGMTSKEAAAMMVKPFRLLFILPYVLSIVFATFYFVYMVKVINHKALEPLGLSLLAGSIYLVLQLLFYLLYTRLYTRKMLAVMGLDINS</sequence>
<feature type="transmembrane region" description="Helical" evidence="6">
    <location>
        <begin position="608"/>
        <end position="630"/>
    </location>
</feature>
<dbReference type="RefSeq" id="WP_154118501.1">
    <property type="nucleotide sequence ID" value="NZ_WJXB01000003.1"/>
</dbReference>
<feature type="transmembrane region" description="Helical" evidence="6">
    <location>
        <begin position="279"/>
        <end position="301"/>
    </location>
</feature>
<evidence type="ECO:0000313" key="9">
    <source>
        <dbReference type="Proteomes" id="UP000463051"/>
    </source>
</evidence>
<reference evidence="8 9" key="1">
    <citation type="submission" date="2019-11" db="EMBL/GenBank/DDBJ databases">
        <title>Paenibacillus monticola sp. nov., a novel PGPR strain isolated from mountain sample in China.</title>
        <authorList>
            <person name="Zhao Q."/>
            <person name="Li H.-P."/>
            <person name="Zhang J.-L."/>
        </authorList>
    </citation>
    <scope>NUCLEOTIDE SEQUENCE [LARGE SCALE GENOMIC DNA]</scope>
    <source>
        <strain evidence="8 9">LC-T2</strain>
    </source>
</reference>
<evidence type="ECO:0000256" key="4">
    <source>
        <dbReference type="ARBA" id="ARBA00022989"/>
    </source>
</evidence>
<dbReference type="PIRSF" id="PIRSF018968">
    <property type="entry name" value="ABC_permease_BceB"/>
    <property type="match status" value="1"/>
</dbReference>
<dbReference type="InterPro" id="IPR052536">
    <property type="entry name" value="ABC-4_Integral_Memb_Prot"/>
</dbReference>
<keyword evidence="4 6" id="KW-1133">Transmembrane helix</keyword>
<dbReference type="InterPro" id="IPR027022">
    <property type="entry name" value="ABC_permease_BceB-typ"/>
</dbReference>
<comment type="similarity">
    <text evidence="6">Belongs to the ABC-4 integral membrane protein family.</text>
</comment>
<feature type="transmembrane region" description="Helical" evidence="6">
    <location>
        <begin position="111"/>
        <end position="134"/>
    </location>
</feature>
<feature type="transmembrane region" description="Helical" evidence="6">
    <location>
        <begin position="575"/>
        <end position="596"/>
    </location>
</feature>
<evidence type="ECO:0000256" key="3">
    <source>
        <dbReference type="ARBA" id="ARBA00022692"/>
    </source>
</evidence>
<dbReference type="InterPro" id="IPR003838">
    <property type="entry name" value="ABC3_permease_C"/>
</dbReference>
<feature type="domain" description="ABC3 transporter permease C-terminal" evidence="7">
    <location>
        <begin position="65"/>
        <end position="169"/>
    </location>
</feature>
<keyword evidence="2 6" id="KW-1003">Cell membrane</keyword>
<gene>
    <name evidence="8" type="ORF">GJB61_10800</name>
</gene>
<dbReference type="AlphaFoldDB" id="A0A7X2L158"/>
<feature type="transmembrane region" description="Helical" evidence="6">
    <location>
        <begin position="20"/>
        <end position="38"/>
    </location>
</feature>
<protein>
    <submittedName>
        <fullName evidence="8">FtsX-like permease family protein</fullName>
    </submittedName>
</protein>
<feature type="transmembrane region" description="Helical" evidence="6">
    <location>
        <begin position="519"/>
        <end position="545"/>
    </location>
</feature>
<feature type="transmembrane region" description="Helical" evidence="6">
    <location>
        <begin position="154"/>
        <end position="178"/>
    </location>
</feature>
<accession>A0A7X2L158</accession>
<evidence type="ECO:0000259" key="7">
    <source>
        <dbReference type="Pfam" id="PF02687"/>
    </source>
</evidence>
<dbReference type="Proteomes" id="UP000463051">
    <property type="component" value="Unassembled WGS sequence"/>
</dbReference>
<evidence type="ECO:0000313" key="8">
    <source>
        <dbReference type="EMBL" id="MRN53482.1"/>
    </source>
</evidence>
<organism evidence="8 9">
    <name type="scientific">Paenibacillus monticola</name>
    <dbReference type="NCBI Taxonomy" id="2666075"/>
    <lineage>
        <taxon>Bacteria</taxon>
        <taxon>Bacillati</taxon>
        <taxon>Bacillota</taxon>
        <taxon>Bacilli</taxon>
        <taxon>Bacillales</taxon>
        <taxon>Paenibacillaceae</taxon>
        <taxon>Paenibacillus</taxon>
    </lineage>
</organism>